<name>A0ABY9GK14_9PSED</name>
<reference evidence="1 2" key="1">
    <citation type="submission" date="2023-02" db="EMBL/GenBank/DDBJ databases">
        <title>Evolution of Hrp T3SS in non-pathogenic Pseudomonas fluorescens.</title>
        <authorList>
            <person name="Liao K."/>
            <person name="Wei H."/>
            <person name="Gu Y."/>
        </authorList>
    </citation>
    <scope>NUCLEOTIDE SEQUENCE [LARGE SCALE GENOMIC DNA]</scope>
    <source>
        <strain evidence="1 2">FP205</strain>
    </source>
</reference>
<accession>A0ABY9GK14</accession>
<dbReference type="Proteomes" id="UP001230339">
    <property type="component" value="Chromosome"/>
</dbReference>
<dbReference type="EMBL" id="CP117449">
    <property type="protein sequence ID" value="WLH15493.1"/>
    <property type="molecule type" value="Genomic_DNA"/>
</dbReference>
<proteinExistence type="predicted"/>
<organism evidence="1 2">
    <name type="scientific">Pseudomonas hefeiensis</name>
    <dbReference type="NCBI Taxonomy" id="2738125"/>
    <lineage>
        <taxon>Bacteria</taxon>
        <taxon>Pseudomonadati</taxon>
        <taxon>Pseudomonadota</taxon>
        <taxon>Gammaproteobacteria</taxon>
        <taxon>Pseudomonadales</taxon>
        <taxon>Pseudomonadaceae</taxon>
        <taxon>Pseudomonas</taxon>
    </lineage>
</organism>
<evidence type="ECO:0000313" key="1">
    <source>
        <dbReference type="EMBL" id="WLH15493.1"/>
    </source>
</evidence>
<dbReference type="RefSeq" id="WP_305416697.1">
    <property type="nucleotide sequence ID" value="NZ_CP117426.1"/>
</dbReference>
<protein>
    <submittedName>
        <fullName evidence="1">Phage tail protein</fullName>
    </submittedName>
</protein>
<evidence type="ECO:0000313" key="2">
    <source>
        <dbReference type="Proteomes" id="UP001230339"/>
    </source>
</evidence>
<sequence>MKAAAILAAQLAAMKSDLAERNARAATQISRIQDRIDTLGYGIEIGEATPEEEAEQAALAAPLKAWKVYKYALGKVTTQPGWFESPVWPAEPPIPQIIASPMLLRSETI</sequence>
<gene>
    <name evidence="1" type="ORF">PSH57_15405</name>
</gene>
<keyword evidence="2" id="KW-1185">Reference proteome</keyword>